<evidence type="ECO:0000256" key="1">
    <source>
        <dbReference type="SAM" id="MobiDB-lite"/>
    </source>
</evidence>
<dbReference type="AlphaFoldDB" id="A0A927BK36"/>
<organism evidence="2">
    <name type="scientific">Streptomyces globisporus</name>
    <dbReference type="NCBI Taxonomy" id="1908"/>
    <lineage>
        <taxon>Bacteria</taxon>
        <taxon>Bacillati</taxon>
        <taxon>Actinomycetota</taxon>
        <taxon>Actinomycetes</taxon>
        <taxon>Kitasatosporales</taxon>
        <taxon>Streptomycetaceae</taxon>
        <taxon>Streptomyces</taxon>
    </lineage>
</organism>
<sequence length="461" mass="52257">MSIGFAEISTAEAESKETLRKILNALGNRQSFKMEAGAGSGKTHSLIDTLQHILQNRYKFLPRDGQRVACITYTNVARQEIVRRTDGSPHILAETIHGFLWEVISPHRKAILEEIPSLTGWAKYLEEVTSLTGYSVSYDLGFRRVNEQNVSLHHEDIPALAIRLFSNKKFRNLVCDQFPIILVDEYQDTPAGLAEAFLGERNSKSTQVTYGFFGDHWQQIYDKTCGSIDDLPLEHIDKRANWRSSEAVVRFLNKMRPELPQAPVSNAKSGSVTIYHTNNWSGPRGTHSKKNQIPDSAIRETLRWVTERTQSKNLDPEFSQHPKTLMLTHSSIAAELGFEGINRCFGRNEDFVRKNDEIVAFLLDVVEPCCDYFNVKQYGPMFDLLKRSRPRLRNRSDKTAWTDLFHSVNEARTTGSVGDVLDILLQQEYFSYPKRSCAGSKGGSSLYEKLTKGKSSANLDD</sequence>
<dbReference type="InterPro" id="IPR027417">
    <property type="entry name" value="P-loop_NTPase"/>
</dbReference>
<dbReference type="GO" id="GO:0043138">
    <property type="term" value="F:3'-5' DNA helicase activity"/>
    <property type="evidence" value="ECO:0007669"/>
    <property type="project" value="TreeGrafter"/>
</dbReference>
<evidence type="ECO:0000313" key="2">
    <source>
        <dbReference type="EMBL" id="MBD2828191.1"/>
    </source>
</evidence>
<keyword evidence="2" id="KW-0347">Helicase</keyword>
<dbReference type="GO" id="GO:0005524">
    <property type="term" value="F:ATP binding"/>
    <property type="evidence" value="ECO:0007669"/>
    <property type="project" value="InterPro"/>
</dbReference>
<dbReference type="GO" id="GO:0003677">
    <property type="term" value="F:DNA binding"/>
    <property type="evidence" value="ECO:0007669"/>
    <property type="project" value="InterPro"/>
</dbReference>
<dbReference type="Pfam" id="PF13245">
    <property type="entry name" value="AAA_19"/>
    <property type="match status" value="1"/>
</dbReference>
<dbReference type="InterPro" id="IPR000212">
    <property type="entry name" value="DNA_helicase_UvrD/REP"/>
</dbReference>
<name>A0A927BK36_STRGL</name>
<keyword evidence="2" id="KW-0547">Nucleotide-binding</keyword>
<comment type="caution">
    <text evidence="2">The sequence shown here is derived from an EMBL/GenBank/DDBJ whole genome shotgun (WGS) entry which is preliminary data.</text>
</comment>
<feature type="region of interest" description="Disordered" evidence="1">
    <location>
        <begin position="437"/>
        <end position="461"/>
    </location>
</feature>
<gene>
    <name evidence="2" type="ORF">ID875_07220</name>
</gene>
<dbReference type="SUPFAM" id="SSF52540">
    <property type="entry name" value="P-loop containing nucleoside triphosphate hydrolases"/>
    <property type="match status" value="1"/>
</dbReference>
<dbReference type="PANTHER" id="PTHR11070:SF3">
    <property type="entry name" value="DNA 3'-5' HELICASE"/>
    <property type="match status" value="1"/>
</dbReference>
<accession>A0A927BK36</accession>
<dbReference type="GO" id="GO:0005829">
    <property type="term" value="C:cytosol"/>
    <property type="evidence" value="ECO:0007669"/>
    <property type="project" value="TreeGrafter"/>
</dbReference>
<dbReference type="GO" id="GO:0000725">
    <property type="term" value="P:recombinational repair"/>
    <property type="evidence" value="ECO:0007669"/>
    <property type="project" value="TreeGrafter"/>
</dbReference>
<protein>
    <submittedName>
        <fullName evidence="2">ATP-dependent helicase</fullName>
    </submittedName>
</protein>
<keyword evidence="2" id="KW-0067">ATP-binding</keyword>
<proteinExistence type="predicted"/>
<keyword evidence="2" id="KW-0378">Hydrolase</keyword>
<dbReference type="PANTHER" id="PTHR11070">
    <property type="entry name" value="UVRD / RECB / PCRA DNA HELICASE FAMILY MEMBER"/>
    <property type="match status" value="1"/>
</dbReference>
<dbReference type="EMBL" id="JACWUS010000001">
    <property type="protein sequence ID" value="MBD2828191.1"/>
    <property type="molecule type" value="Genomic_DNA"/>
</dbReference>
<reference evidence="2" key="1">
    <citation type="journal article" date="2020" name="PLoS ONE">
        <title>Isolation and characterization of Streptomyces bacteriophages and Streptomyces strains encoding biosynthetic arsenals: Streptomyces strains and phages for antibiotic discovery.</title>
        <authorList>
            <person name="Montano E.T."/>
            <person name="Nideffer J.F."/>
            <person name="Brumage L."/>
            <person name="Erb M."/>
            <person name="Derman A.I."/>
            <person name="Davis J.P."/>
            <person name="Estrada E."/>
            <person name="Fu S."/>
            <person name="Le D."/>
            <person name="Vuppala A."/>
            <person name="Tran C."/>
            <person name="Luterstein E."/>
            <person name="Lakkaraju S."/>
            <person name="Panchagnula S."/>
            <person name="Ren C."/>
            <person name="Doan J."/>
            <person name="Tran S."/>
            <person name="Soriano J."/>
            <person name="Fujita Y."/>
            <person name="Gutala P."/>
            <person name="Fujii Q."/>
            <person name="Lee M."/>
            <person name="Bui A."/>
            <person name="Villarreal C."/>
            <person name="Shing S.R."/>
            <person name="Kim S."/>
            <person name="Freeman D."/>
            <person name="Racha V."/>
            <person name="Ho A."/>
            <person name="Kumar P."/>
            <person name="Falah K."/>
            <person name="Dawson T."/>
            <person name="Enustun E."/>
            <person name="Prichard A."/>
            <person name="Gomez A."/>
            <person name="Khanna K."/>
            <person name="Trigg S."/>
            <person name="Fernandez L."/>
            <person name="Pogliano K."/>
            <person name="Pogliano J."/>
        </authorList>
    </citation>
    <scope>NUCLEOTIDE SEQUENCE</scope>
    <source>
        <strain evidence="2">QF2</strain>
    </source>
</reference>
<dbReference type="Gene3D" id="3.40.50.300">
    <property type="entry name" value="P-loop containing nucleotide triphosphate hydrolases"/>
    <property type="match status" value="1"/>
</dbReference>